<accession>A0A2K2DGE7</accession>
<dbReference type="InterPro" id="IPR044653">
    <property type="entry name" value="AZF1/2/3-like"/>
</dbReference>
<evidence type="ECO:0000313" key="10">
    <source>
        <dbReference type="EMBL" id="PNT73352.1"/>
    </source>
</evidence>
<keyword evidence="3 7" id="KW-0863">Zinc-finger</keyword>
<protein>
    <recommendedName>
        <fullName evidence="9">C2H2-type domain-containing protein</fullName>
    </recommendedName>
</protein>
<evidence type="ECO:0000256" key="2">
    <source>
        <dbReference type="ARBA" id="ARBA00022737"/>
    </source>
</evidence>
<feature type="region of interest" description="Disordered" evidence="8">
    <location>
        <begin position="232"/>
        <end position="272"/>
    </location>
</feature>
<dbReference type="InParanoid" id="A0A2K2DGE7"/>
<keyword evidence="1" id="KW-0479">Metal-binding</keyword>
<reference evidence="10 11" key="1">
    <citation type="journal article" date="2010" name="Nature">
        <title>Genome sequencing and analysis of the model grass Brachypodium distachyon.</title>
        <authorList>
            <consortium name="International Brachypodium Initiative"/>
        </authorList>
    </citation>
    <scope>NUCLEOTIDE SEQUENCE [LARGE SCALE GENOMIC DNA]</scope>
    <source>
        <strain evidence="10 11">Bd21</strain>
    </source>
</reference>
<dbReference type="FunCoup" id="A0A2K2DGE7">
    <property type="interactions" value="1"/>
</dbReference>
<dbReference type="GO" id="GO:0003700">
    <property type="term" value="F:DNA-binding transcription factor activity"/>
    <property type="evidence" value="ECO:0007669"/>
    <property type="project" value="InterPro"/>
</dbReference>
<dbReference type="Pfam" id="PF13912">
    <property type="entry name" value="zf-C2H2_6"/>
    <property type="match status" value="3"/>
</dbReference>
<evidence type="ECO:0000256" key="1">
    <source>
        <dbReference type="ARBA" id="ARBA00022723"/>
    </source>
</evidence>
<dbReference type="OrthoDB" id="690458at2759"/>
<dbReference type="EMBL" id="CM000881">
    <property type="protein sequence ID" value="PNT73352.1"/>
    <property type="molecule type" value="Genomic_DNA"/>
</dbReference>
<dbReference type="PANTHER" id="PTHR45988:SF30">
    <property type="entry name" value="C2H2-TYPE DOMAIN-CONTAINING PROTEIN"/>
    <property type="match status" value="1"/>
</dbReference>
<keyword evidence="4" id="KW-0862">Zinc</keyword>
<dbReference type="InterPro" id="IPR013087">
    <property type="entry name" value="Znf_C2H2_type"/>
</dbReference>
<dbReference type="PROSITE" id="PS00028">
    <property type="entry name" value="ZINC_FINGER_C2H2_1"/>
    <property type="match status" value="3"/>
</dbReference>
<evidence type="ECO:0000259" key="9">
    <source>
        <dbReference type="PROSITE" id="PS50157"/>
    </source>
</evidence>
<dbReference type="Proteomes" id="UP000008810">
    <property type="component" value="Chromosome 2"/>
</dbReference>
<feature type="domain" description="C2H2-type" evidence="9">
    <location>
        <begin position="94"/>
        <end position="121"/>
    </location>
</feature>
<organism evidence="10">
    <name type="scientific">Brachypodium distachyon</name>
    <name type="common">Purple false brome</name>
    <name type="synonym">Trachynia distachya</name>
    <dbReference type="NCBI Taxonomy" id="15368"/>
    <lineage>
        <taxon>Eukaryota</taxon>
        <taxon>Viridiplantae</taxon>
        <taxon>Streptophyta</taxon>
        <taxon>Embryophyta</taxon>
        <taxon>Tracheophyta</taxon>
        <taxon>Spermatophyta</taxon>
        <taxon>Magnoliopsida</taxon>
        <taxon>Liliopsida</taxon>
        <taxon>Poales</taxon>
        <taxon>Poaceae</taxon>
        <taxon>BOP clade</taxon>
        <taxon>Pooideae</taxon>
        <taxon>Stipodae</taxon>
        <taxon>Brachypodieae</taxon>
        <taxon>Brachypodium</taxon>
    </lineage>
</organism>
<evidence type="ECO:0000313" key="12">
    <source>
        <dbReference type="Proteomes" id="UP000008810"/>
    </source>
</evidence>
<evidence type="ECO:0000256" key="6">
    <source>
        <dbReference type="ARBA" id="ARBA00023163"/>
    </source>
</evidence>
<dbReference type="AlphaFoldDB" id="A0A2K2DGE7"/>
<dbReference type="Gramene" id="PNT73352">
    <property type="protein sequence ID" value="PNT73352"/>
    <property type="gene ID" value="BRADI_2g57365v3"/>
</dbReference>
<dbReference type="PANTHER" id="PTHR45988">
    <property type="entry name" value="C2H2 TYPE ZINC FINGER TRANSCRIPTION FACTOR FAMILY-RELATED"/>
    <property type="match status" value="1"/>
</dbReference>
<keyword evidence="6" id="KW-0804">Transcription</keyword>
<feature type="compositionally biased region" description="Basic and acidic residues" evidence="8">
    <location>
        <begin position="31"/>
        <end position="41"/>
    </location>
</feature>
<keyword evidence="12" id="KW-1185">Reference proteome</keyword>
<evidence type="ECO:0000256" key="7">
    <source>
        <dbReference type="PROSITE-ProRule" id="PRU00042"/>
    </source>
</evidence>
<evidence type="ECO:0000256" key="8">
    <source>
        <dbReference type="SAM" id="MobiDB-lite"/>
    </source>
</evidence>
<reference evidence="11" key="3">
    <citation type="submission" date="2018-08" db="UniProtKB">
        <authorList>
            <consortium name="EnsemblPlants"/>
        </authorList>
    </citation>
    <scope>IDENTIFICATION</scope>
    <source>
        <strain evidence="11">cv. Bd21</strain>
    </source>
</reference>
<dbReference type="GO" id="GO:0008270">
    <property type="term" value="F:zinc ion binding"/>
    <property type="evidence" value="ECO:0007669"/>
    <property type="project" value="UniProtKB-KW"/>
</dbReference>
<proteinExistence type="predicted"/>
<reference evidence="10" key="2">
    <citation type="submission" date="2017-06" db="EMBL/GenBank/DDBJ databases">
        <title>WGS assembly of Brachypodium distachyon.</title>
        <authorList>
            <consortium name="The International Brachypodium Initiative"/>
            <person name="Lucas S."/>
            <person name="Harmon-Smith M."/>
            <person name="Lail K."/>
            <person name="Tice H."/>
            <person name="Grimwood J."/>
            <person name="Bruce D."/>
            <person name="Barry K."/>
            <person name="Shu S."/>
            <person name="Lindquist E."/>
            <person name="Wang M."/>
            <person name="Pitluck S."/>
            <person name="Vogel J.P."/>
            <person name="Garvin D.F."/>
            <person name="Mockler T.C."/>
            <person name="Schmutz J."/>
            <person name="Rokhsar D."/>
            <person name="Bevan M.W."/>
        </authorList>
    </citation>
    <scope>NUCLEOTIDE SEQUENCE</scope>
    <source>
        <strain evidence="10">Bd21</strain>
    </source>
</reference>
<name>A0A2K2DGE7_BRADI</name>
<feature type="region of interest" description="Disordered" evidence="8">
    <location>
        <begin position="1"/>
        <end position="76"/>
    </location>
</feature>
<dbReference type="EnsemblPlants" id="PNT73352">
    <property type="protein sequence ID" value="PNT73352"/>
    <property type="gene ID" value="BRADI_2g57365v3"/>
</dbReference>
<keyword evidence="5" id="KW-0805">Transcription regulation</keyword>
<evidence type="ECO:0000256" key="5">
    <source>
        <dbReference type="ARBA" id="ARBA00023015"/>
    </source>
</evidence>
<evidence type="ECO:0000256" key="4">
    <source>
        <dbReference type="ARBA" id="ARBA00022833"/>
    </source>
</evidence>
<sequence length="446" mass="46653">MPMSHSSPPRRNRRRDDLEEGEIATDSGSDSPRDHDDDMRPEIQGARLEQQAPVVGGGQVDAPPSPTPSSEYCDSDGTVSDIVVGAQGRTPHMFPCPICWREFGSVRAVSGHMRMHEPQERQGRPRPRAPAVAGGWAVRRRRGFVGSGRSASPEEEEVVDSMAIVVGEEPVMDPAPIAFGVEPDANPNVSTAIAAAAAGNPPNPNNVAVHPSCSPQFVAHNQSPVADQAVLSAHPQPAVAQGDQPAPATPPQFTAQQPSPPPPARSPPVRDEQGWWVCKQEGCDKRFHTYQGLGGHMAGHKNRQMSEAAAAGVGDAGAAAGARPARMHSCNVCGLVYDAGTKLGGHKRKHYMGKVIPRKRAATESLSAGQLAAAVSSAVQASQGSTMAMEGPELQLALPSEAPVPAASSIRIFGVTMTPHVQSPAATSSTVMEADQSSGATSTNTQ</sequence>
<keyword evidence="2" id="KW-0677">Repeat</keyword>
<dbReference type="PROSITE" id="PS50157">
    <property type="entry name" value="ZINC_FINGER_C2H2_2"/>
    <property type="match status" value="1"/>
</dbReference>
<evidence type="ECO:0000256" key="3">
    <source>
        <dbReference type="ARBA" id="ARBA00022771"/>
    </source>
</evidence>
<feature type="region of interest" description="Disordered" evidence="8">
    <location>
        <begin position="424"/>
        <end position="446"/>
    </location>
</feature>
<dbReference type="STRING" id="15368.A0A2K2DGE7"/>
<gene>
    <name evidence="10" type="ORF">BRADI_2g57365v3</name>
</gene>
<dbReference type="SMART" id="SM00355">
    <property type="entry name" value="ZnF_C2H2"/>
    <property type="match status" value="3"/>
</dbReference>
<evidence type="ECO:0000313" key="11">
    <source>
        <dbReference type="EnsemblPlants" id="PNT73352"/>
    </source>
</evidence>